<dbReference type="PROSITE" id="PS50888">
    <property type="entry name" value="BHLH"/>
    <property type="match status" value="1"/>
</dbReference>
<evidence type="ECO:0000256" key="2">
    <source>
        <dbReference type="ARBA" id="ARBA00022473"/>
    </source>
</evidence>
<protein>
    <recommendedName>
        <fullName evidence="10">BHLH domain-containing protein</fullName>
    </recommendedName>
</protein>
<gene>
    <name evidence="11" type="ORF">VZT92_001865</name>
</gene>
<evidence type="ECO:0000256" key="4">
    <source>
        <dbReference type="ARBA" id="ARBA00022902"/>
    </source>
</evidence>
<sequence>MSPKAPCSPNDLRTSRAAVTLCGFPPAVRSRVNEAGDTSEHEPRKPLTVAGGQASPMTNPRPQSRREQSGQRGRRRAKANDRERSRMHNLNSALDALRTILPALPEDAKMTKIETLRFAHNYIWALSETLRMADQHGRAPEYLPPVGSDLSSPTSVSSAEWNSASPAQAGCATSAVCEQTHRYTFSPQMKWKMLSRDPSAVVPVTFYFKSVCGEDDPKNTWRF</sequence>
<accession>A0AAW1G3K2</accession>
<evidence type="ECO:0000313" key="12">
    <source>
        <dbReference type="Proteomes" id="UP001488805"/>
    </source>
</evidence>
<dbReference type="GO" id="GO:0070888">
    <property type="term" value="F:E-box binding"/>
    <property type="evidence" value="ECO:0007669"/>
    <property type="project" value="TreeGrafter"/>
</dbReference>
<dbReference type="SUPFAM" id="SSF47459">
    <property type="entry name" value="HLH, helix-loop-helix DNA-binding domain"/>
    <property type="match status" value="1"/>
</dbReference>
<dbReference type="GO" id="GO:0061564">
    <property type="term" value="P:axon development"/>
    <property type="evidence" value="ECO:0007669"/>
    <property type="project" value="TreeGrafter"/>
</dbReference>
<dbReference type="Proteomes" id="UP001488805">
    <property type="component" value="Unassembled WGS sequence"/>
</dbReference>
<evidence type="ECO:0000256" key="6">
    <source>
        <dbReference type="ARBA" id="ARBA00023125"/>
    </source>
</evidence>
<keyword evidence="3" id="KW-0221">Differentiation</keyword>
<dbReference type="InterPro" id="IPR036638">
    <property type="entry name" value="HLH_DNA-bd_sf"/>
</dbReference>
<dbReference type="AlphaFoldDB" id="A0AAW1G3K2"/>
<keyword evidence="8" id="KW-0539">Nucleus</keyword>
<keyword evidence="5" id="KW-0805">Transcription regulation</keyword>
<proteinExistence type="predicted"/>
<dbReference type="InterPro" id="IPR050359">
    <property type="entry name" value="bHLH_transcription_factors"/>
</dbReference>
<evidence type="ECO:0000256" key="7">
    <source>
        <dbReference type="ARBA" id="ARBA00023163"/>
    </source>
</evidence>
<organism evidence="11 12">
    <name type="scientific">Zoarces viviparus</name>
    <name type="common">Viviparous eelpout</name>
    <name type="synonym">Blennius viviparus</name>
    <dbReference type="NCBI Taxonomy" id="48416"/>
    <lineage>
        <taxon>Eukaryota</taxon>
        <taxon>Metazoa</taxon>
        <taxon>Chordata</taxon>
        <taxon>Craniata</taxon>
        <taxon>Vertebrata</taxon>
        <taxon>Euteleostomi</taxon>
        <taxon>Actinopterygii</taxon>
        <taxon>Neopterygii</taxon>
        <taxon>Teleostei</taxon>
        <taxon>Neoteleostei</taxon>
        <taxon>Acanthomorphata</taxon>
        <taxon>Eupercaria</taxon>
        <taxon>Perciformes</taxon>
        <taxon>Cottioidei</taxon>
        <taxon>Zoarcales</taxon>
        <taxon>Zoarcidae</taxon>
        <taxon>Zoarcinae</taxon>
        <taxon>Zoarces</taxon>
    </lineage>
</organism>
<dbReference type="GO" id="GO:0046983">
    <property type="term" value="F:protein dimerization activity"/>
    <property type="evidence" value="ECO:0007669"/>
    <property type="project" value="InterPro"/>
</dbReference>
<evidence type="ECO:0000256" key="8">
    <source>
        <dbReference type="ARBA" id="ARBA00023242"/>
    </source>
</evidence>
<keyword evidence="7" id="KW-0804">Transcription</keyword>
<dbReference type="PANTHER" id="PTHR19290">
    <property type="entry name" value="BASIC HELIX-LOOP-HELIX PROTEIN NEUROGENIN-RELATED"/>
    <property type="match status" value="1"/>
</dbReference>
<evidence type="ECO:0000256" key="9">
    <source>
        <dbReference type="SAM" id="MobiDB-lite"/>
    </source>
</evidence>
<keyword evidence="2" id="KW-0217">Developmental protein</keyword>
<feature type="domain" description="BHLH" evidence="10">
    <location>
        <begin position="74"/>
        <end position="126"/>
    </location>
</feature>
<dbReference type="Gene3D" id="4.10.280.10">
    <property type="entry name" value="Helix-loop-helix DNA-binding domain"/>
    <property type="match status" value="1"/>
</dbReference>
<keyword evidence="12" id="KW-1185">Reference proteome</keyword>
<dbReference type="PANTHER" id="PTHR19290:SF94">
    <property type="entry name" value="NEUROGENIN-3"/>
    <property type="match status" value="1"/>
</dbReference>
<dbReference type="InterPro" id="IPR011598">
    <property type="entry name" value="bHLH_dom"/>
</dbReference>
<dbReference type="EMBL" id="JBCEZU010000002">
    <property type="protein sequence ID" value="KAK9541847.1"/>
    <property type="molecule type" value="Genomic_DNA"/>
</dbReference>
<keyword evidence="4" id="KW-0524">Neurogenesis</keyword>
<dbReference type="GO" id="GO:0007423">
    <property type="term" value="P:sensory organ development"/>
    <property type="evidence" value="ECO:0007669"/>
    <property type="project" value="TreeGrafter"/>
</dbReference>
<dbReference type="FunFam" id="4.10.280.10:FF:000006">
    <property type="entry name" value="Neurogenic differentiation factor"/>
    <property type="match status" value="1"/>
</dbReference>
<feature type="compositionally biased region" description="Basic and acidic residues" evidence="9">
    <location>
        <begin position="31"/>
        <end position="45"/>
    </location>
</feature>
<reference evidence="11 12" key="1">
    <citation type="journal article" date="2024" name="Genome Biol. Evol.">
        <title>Chromosome-level genome assembly of the viviparous eelpout Zoarces viviparus.</title>
        <authorList>
            <person name="Fuhrmann N."/>
            <person name="Brasseur M.V."/>
            <person name="Bakowski C.E."/>
            <person name="Podsiadlowski L."/>
            <person name="Prost S."/>
            <person name="Krehenwinkel H."/>
            <person name="Mayer C."/>
        </authorList>
    </citation>
    <scope>NUCLEOTIDE SEQUENCE [LARGE SCALE GENOMIC DNA]</scope>
    <source>
        <strain evidence="11">NO-MEL_2022_Ind0_liver</strain>
    </source>
</reference>
<comment type="caution">
    <text evidence="11">The sequence shown here is derived from an EMBL/GenBank/DDBJ whole genome shotgun (WGS) entry which is preliminary data.</text>
</comment>
<keyword evidence="6" id="KW-0238">DNA-binding</keyword>
<dbReference type="GO" id="GO:0000981">
    <property type="term" value="F:DNA-binding transcription factor activity, RNA polymerase II-specific"/>
    <property type="evidence" value="ECO:0007669"/>
    <property type="project" value="TreeGrafter"/>
</dbReference>
<dbReference type="Pfam" id="PF00010">
    <property type="entry name" value="HLH"/>
    <property type="match status" value="1"/>
</dbReference>
<dbReference type="SMART" id="SM00353">
    <property type="entry name" value="HLH"/>
    <property type="match status" value="1"/>
</dbReference>
<name>A0AAW1G3K2_ZOAVI</name>
<dbReference type="GO" id="GO:0005634">
    <property type="term" value="C:nucleus"/>
    <property type="evidence" value="ECO:0007669"/>
    <property type="project" value="TreeGrafter"/>
</dbReference>
<evidence type="ECO:0000256" key="3">
    <source>
        <dbReference type="ARBA" id="ARBA00022782"/>
    </source>
</evidence>
<evidence type="ECO:0000313" key="11">
    <source>
        <dbReference type="EMBL" id="KAK9541847.1"/>
    </source>
</evidence>
<evidence type="ECO:0000256" key="5">
    <source>
        <dbReference type="ARBA" id="ARBA00023015"/>
    </source>
</evidence>
<comment type="subunit">
    <text evidence="1">Efficient DNA binding requires dimerization with another bHLH protein.</text>
</comment>
<evidence type="ECO:0000256" key="1">
    <source>
        <dbReference type="ARBA" id="ARBA00011571"/>
    </source>
</evidence>
<feature type="region of interest" description="Disordered" evidence="9">
    <location>
        <begin position="31"/>
        <end position="86"/>
    </location>
</feature>
<dbReference type="GO" id="GO:0045944">
    <property type="term" value="P:positive regulation of transcription by RNA polymerase II"/>
    <property type="evidence" value="ECO:0007669"/>
    <property type="project" value="TreeGrafter"/>
</dbReference>
<evidence type="ECO:0000259" key="10">
    <source>
        <dbReference type="PROSITE" id="PS50888"/>
    </source>
</evidence>